<reference evidence="1 2" key="1">
    <citation type="submission" date="2019-07" db="EMBL/GenBank/DDBJ databases">
        <title>Genomic Encyclopedia of Archaeal and Bacterial Type Strains, Phase II (KMG-II): from individual species to whole genera.</title>
        <authorList>
            <person name="Goeker M."/>
        </authorList>
    </citation>
    <scope>NUCLEOTIDE SEQUENCE [LARGE SCALE GENOMIC DNA]</scope>
    <source>
        <strain evidence="1 2">DSM 14571</strain>
    </source>
</reference>
<evidence type="ECO:0000313" key="1">
    <source>
        <dbReference type="EMBL" id="TYO83945.1"/>
    </source>
</evidence>
<dbReference type="RefSeq" id="WP_065082231.1">
    <property type="nucleotide sequence ID" value="NZ_FLSS01000030.1"/>
</dbReference>
<sequence>MAHIENDEILKDPEHEKKLLSAIKRIEKASKEISQMGYIIYISAHGSLNVMNTDDVPYESACDFHDKQVVAWGSMESTYCGDW</sequence>
<dbReference type="Proteomes" id="UP000324513">
    <property type="component" value="Unassembled WGS sequence"/>
</dbReference>
<gene>
    <name evidence="1" type="ORF">LX74_04036</name>
</gene>
<accession>A0ABY3NBD4</accession>
<dbReference type="EMBL" id="VNHK01000026">
    <property type="protein sequence ID" value="TYO83945.1"/>
    <property type="molecule type" value="Genomic_DNA"/>
</dbReference>
<protein>
    <submittedName>
        <fullName evidence="1">Uncharacterized protein</fullName>
    </submittedName>
</protein>
<proteinExistence type="predicted"/>
<organism evidence="1 2">
    <name type="scientific">Elizabethkingia miricola</name>
    <name type="common">Chryseobacterium miricola</name>
    <dbReference type="NCBI Taxonomy" id="172045"/>
    <lineage>
        <taxon>Bacteria</taxon>
        <taxon>Pseudomonadati</taxon>
        <taxon>Bacteroidota</taxon>
        <taxon>Flavobacteriia</taxon>
        <taxon>Flavobacteriales</taxon>
        <taxon>Weeksellaceae</taxon>
        <taxon>Elizabethkingia</taxon>
    </lineage>
</organism>
<evidence type="ECO:0000313" key="2">
    <source>
        <dbReference type="Proteomes" id="UP000324513"/>
    </source>
</evidence>
<keyword evidence="2" id="KW-1185">Reference proteome</keyword>
<comment type="caution">
    <text evidence="1">The sequence shown here is derived from an EMBL/GenBank/DDBJ whole genome shotgun (WGS) entry which is preliminary data.</text>
</comment>
<name>A0ABY3NBD4_ELIMR</name>